<name>A0A2M9CLN6_9MICO</name>
<sequence length="324" mass="35651">MGAHPGYLRTQAKRGRLVRVVPGSFLDAELWRRLDDRQRHRLRVAAIAERTHVGYVYSHHAAAAVHGMELLRDWPTTVDVTVDRASGGRSTGWLRRRALGIPPAEHLAERDGLVVTSAARTAVDLARVLPFGDAVVAMDSALRHREGGPLATAEEIGAVVTDLAAERRIARAHAALGSAAVGAESVAESVSRLVIRELGFPAPTLQHEVSTAEGERFRLDFYWAGVGVGGECDGRAKYRDPMMLSGRHPADVVIAEKNRENRLRRVLRGLARWEPVDVLRPASLFDILSDVGLPSTQARPSRDTSAFQLQCFRWPRRETVARPL</sequence>
<evidence type="ECO:0008006" key="3">
    <source>
        <dbReference type="Google" id="ProtNLM"/>
    </source>
</evidence>
<organism evidence="1 2">
    <name type="scientific">Diaminobutyricimonas aerilata</name>
    <dbReference type="NCBI Taxonomy" id="1162967"/>
    <lineage>
        <taxon>Bacteria</taxon>
        <taxon>Bacillati</taxon>
        <taxon>Actinomycetota</taxon>
        <taxon>Actinomycetes</taxon>
        <taxon>Micrococcales</taxon>
        <taxon>Microbacteriaceae</taxon>
        <taxon>Diaminobutyricimonas</taxon>
    </lineage>
</organism>
<keyword evidence="2" id="KW-1185">Reference proteome</keyword>
<dbReference type="AlphaFoldDB" id="A0A2M9CLN6"/>
<reference evidence="1 2" key="1">
    <citation type="submission" date="2017-11" db="EMBL/GenBank/DDBJ databases">
        <title>Genomic Encyclopedia of Archaeal and Bacterial Type Strains, Phase II (KMG-II): From Individual Species to Whole Genera.</title>
        <authorList>
            <person name="Goeker M."/>
        </authorList>
    </citation>
    <scope>NUCLEOTIDE SEQUENCE [LARGE SCALE GENOMIC DNA]</scope>
    <source>
        <strain evidence="1 2">DSM 27393</strain>
    </source>
</reference>
<protein>
    <recommendedName>
        <fullName evidence="3">Transcriptional regulator, AbiEi antitoxin, Type IV TA system</fullName>
    </recommendedName>
</protein>
<gene>
    <name evidence="1" type="ORF">CLV46_2364</name>
</gene>
<evidence type="ECO:0000313" key="1">
    <source>
        <dbReference type="EMBL" id="PJJ72788.1"/>
    </source>
</evidence>
<evidence type="ECO:0000313" key="2">
    <source>
        <dbReference type="Proteomes" id="UP000228758"/>
    </source>
</evidence>
<accession>A0A2M9CLN6</accession>
<comment type="caution">
    <text evidence="1">The sequence shown here is derived from an EMBL/GenBank/DDBJ whole genome shotgun (WGS) entry which is preliminary data.</text>
</comment>
<proteinExistence type="predicted"/>
<dbReference type="EMBL" id="PGFF01000001">
    <property type="protein sequence ID" value="PJJ72788.1"/>
    <property type="molecule type" value="Genomic_DNA"/>
</dbReference>
<dbReference type="Proteomes" id="UP000228758">
    <property type="component" value="Unassembled WGS sequence"/>
</dbReference>